<evidence type="ECO:0000313" key="1">
    <source>
        <dbReference type="Proteomes" id="UP000095280"/>
    </source>
</evidence>
<protein>
    <submittedName>
        <fullName evidence="2">EF-hand domain-containing protein</fullName>
    </submittedName>
</protein>
<dbReference type="AlphaFoldDB" id="A0A1I8FIU3"/>
<keyword evidence="1" id="KW-1185">Reference proteome</keyword>
<accession>A0A1I8FIU3</accession>
<evidence type="ECO:0000313" key="2">
    <source>
        <dbReference type="WBParaSite" id="maker-unitig_34796-snap-gene-0.2-mRNA-1"/>
    </source>
</evidence>
<sequence>CTSATRQLCLRTLRRSAFSYRTPADAPITSVPPSAAKRSRAQLESSCRAHRCRHVFLRSADTLTFPEFCSAVAVFRAGYGLRSRLAKVQFVYRMLAIEGNELQSIACRALSEVDKDKHNRITNKEFCRSNGRPRVWNRKCPFHSINASCRSALIPN</sequence>
<organism evidence="1 2">
    <name type="scientific">Macrostomum lignano</name>
    <dbReference type="NCBI Taxonomy" id="282301"/>
    <lineage>
        <taxon>Eukaryota</taxon>
        <taxon>Metazoa</taxon>
        <taxon>Spiralia</taxon>
        <taxon>Lophotrochozoa</taxon>
        <taxon>Platyhelminthes</taxon>
        <taxon>Rhabditophora</taxon>
        <taxon>Macrostomorpha</taxon>
        <taxon>Macrostomida</taxon>
        <taxon>Macrostomidae</taxon>
        <taxon>Macrostomum</taxon>
    </lineage>
</organism>
<proteinExistence type="predicted"/>
<dbReference type="InterPro" id="IPR011992">
    <property type="entry name" value="EF-hand-dom_pair"/>
</dbReference>
<reference evidence="2" key="1">
    <citation type="submission" date="2016-11" db="UniProtKB">
        <authorList>
            <consortium name="WormBaseParasite"/>
        </authorList>
    </citation>
    <scope>IDENTIFICATION</scope>
</reference>
<dbReference type="SUPFAM" id="SSF47473">
    <property type="entry name" value="EF-hand"/>
    <property type="match status" value="1"/>
</dbReference>
<dbReference type="Proteomes" id="UP000095280">
    <property type="component" value="Unplaced"/>
</dbReference>
<dbReference type="WBParaSite" id="maker-unitig_34796-snap-gene-0.2-mRNA-1">
    <property type="protein sequence ID" value="maker-unitig_34796-snap-gene-0.2-mRNA-1"/>
    <property type="gene ID" value="maker-unitig_34796-snap-gene-0.2"/>
</dbReference>
<name>A0A1I8FIU3_9PLAT</name>